<dbReference type="Proteomes" id="UP000186091">
    <property type="component" value="Unassembled WGS sequence"/>
</dbReference>
<dbReference type="GO" id="GO:0003700">
    <property type="term" value="F:DNA-binding transcription factor activity"/>
    <property type="evidence" value="ECO:0007669"/>
    <property type="project" value="InterPro"/>
</dbReference>
<dbReference type="Gene3D" id="1.10.10.60">
    <property type="entry name" value="Homeodomain-like"/>
    <property type="match status" value="1"/>
</dbReference>
<feature type="domain" description="HTH araC/xylS-type" evidence="3">
    <location>
        <begin position="225"/>
        <end position="322"/>
    </location>
</feature>
<dbReference type="Pfam" id="PF01965">
    <property type="entry name" value="DJ-1_PfpI"/>
    <property type="match status" value="1"/>
</dbReference>
<evidence type="ECO:0000313" key="4">
    <source>
        <dbReference type="EMBL" id="OKX80912.1"/>
    </source>
</evidence>
<dbReference type="RefSeq" id="WP_003854235.1">
    <property type="nucleotide sequence ID" value="NZ_JAAOYN010000001.1"/>
</dbReference>
<dbReference type="SUPFAM" id="SSF52317">
    <property type="entry name" value="Class I glutamine amidotransferase-like"/>
    <property type="match status" value="1"/>
</dbReference>
<dbReference type="PROSITE" id="PS01124">
    <property type="entry name" value="HTH_ARAC_FAMILY_2"/>
    <property type="match status" value="1"/>
</dbReference>
<gene>
    <name evidence="4" type="ORF">AUP69_08625</name>
</gene>
<sequence>MSIRPDNPQIKTSNIRTIGFLIYDGVSPLDFTGPAEAFSRSNGYELIYLSPSGGNIHTASGITIADTLPATSINPATLDTLIITGSDSLPQTPLKTSLIDAARHLVCGPRRVATVCTGAFILAELGLLNGREATTHWKNARDLARRYPQIRVRPDIIHVHDGRFVTSAGITAGIDLALSLIEEDQGAHIARDTARDMVVYMHRPGGQSQFATTTEAPSVSHPSLQKAIDHVFEYPAASHSAASLADYVSVSQRHLTRIFQSELGLSPAQWLEQFRLNTAQQLILNGESISTTAGLSGFGSEDSLRRAFSKWLHITPSEYRARFRSTFPAHPDSAS</sequence>
<dbReference type="InterPro" id="IPR009057">
    <property type="entry name" value="Homeodomain-like_sf"/>
</dbReference>
<organism evidence="4 5">
    <name type="scientific">Corynebacterium glutamicum</name>
    <name type="common">Brevibacterium saccharolyticum</name>
    <dbReference type="NCBI Taxonomy" id="1718"/>
    <lineage>
        <taxon>Bacteria</taxon>
        <taxon>Bacillati</taxon>
        <taxon>Actinomycetota</taxon>
        <taxon>Actinomycetes</taxon>
        <taxon>Mycobacteriales</taxon>
        <taxon>Corynebacteriaceae</taxon>
        <taxon>Corynebacterium</taxon>
    </lineage>
</organism>
<dbReference type="InterPro" id="IPR029062">
    <property type="entry name" value="Class_I_gatase-like"/>
</dbReference>
<reference evidence="4 5" key="1">
    <citation type="submission" date="2015-12" db="EMBL/GenBank/DDBJ databases">
        <title>Genome sequence of Corynebacterium AS 1.542.</title>
        <authorList>
            <person name="Yang J."/>
            <person name="Yang S."/>
        </authorList>
    </citation>
    <scope>NUCLEOTIDE SEQUENCE [LARGE SCALE GENOMIC DNA]</scope>
    <source>
        <strain evidence="4 5">AS 1.542</strain>
    </source>
</reference>
<dbReference type="InterPro" id="IPR018060">
    <property type="entry name" value="HTH_AraC"/>
</dbReference>
<name>A0AB36IDE9_CORGT</name>
<keyword evidence="2" id="KW-0804">Transcription</keyword>
<dbReference type="InterPro" id="IPR002818">
    <property type="entry name" value="DJ-1/PfpI"/>
</dbReference>
<proteinExistence type="predicted"/>
<accession>A0AB36IDE9</accession>
<dbReference type="Gene3D" id="3.40.50.880">
    <property type="match status" value="1"/>
</dbReference>
<evidence type="ECO:0000313" key="5">
    <source>
        <dbReference type="Proteomes" id="UP000186091"/>
    </source>
</evidence>
<dbReference type="SMART" id="SM00342">
    <property type="entry name" value="HTH_ARAC"/>
    <property type="match status" value="1"/>
</dbReference>
<evidence type="ECO:0000259" key="3">
    <source>
        <dbReference type="PROSITE" id="PS01124"/>
    </source>
</evidence>
<dbReference type="Pfam" id="PF12833">
    <property type="entry name" value="HTH_18"/>
    <property type="match status" value="1"/>
</dbReference>
<dbReference type="PANTHER" id="PTHR43130:SF3">
    <property type="entry name" value="HTH-TYPE TRANSCRIPTIONAL REGULATOR RV1931C"/>
    <property type="match status" value="1"/>
</dbReference>
<protein>
    <submittedName>
        <fullName evidence="4">AraC family transcriptional regulator</fullName>
    </submittedName>
</protein>
<evidence type="ECO:0000256" key="2">
    <source>
        <dbReference type="ARBA" id="ARBA00023163"/>
    </source>
</evidence>
<dbReference type="SUPFAM" id="SSF46689">
    <property type="entry name" value="Homeodomain-like"/>
    <property type="match status" value="2"/>
</dbReference>
<dbReference type="EMBL" id="LOQT01000019">
    <property type="protein sequence ID" value="OKX80912.1"/>
    <property type="molecule type" value="Genomic_DNA"/>
</dbReference>
<dbReference type="CDD" id="cd03137">
    <property type="entry name" value="GATase1_AraC_1"/>
    <property type="match status" value="1"/>
</dbReference>
<keyword evidence="1" id="KW-0805">Transcription regulation</keyword>
<comment type="caution">
    <text evidence="4">The sequence shown here is derived from an EMBL/GenBank/DDBJ whole genome shotgun (WGS) entry which is preliminary data.</text>
</comment>
<evidence type="ECO:0000256" key="1">
    <source>
        <dbReference type="ARBA" id="ARBA00023015"/>
    </source>
</evidence>
<dbReference type="PANTHER" id="PTHR43130">
    <property type="entry name" value="ARAC-FAMILY TRANSCRIPTIONAL REGULATOR"/>
    <property type="match status" value="1"/>
</dbReference>
<dbReference type="GO" id="GO:0043565">
    <property type="term" value="F:sequence-specific DNA binding"/>
    <property type="evidence" value="ECO:0007669"/>
    <property type="project" value="InterPro"/>
</dbReference>
<dbReference type="InterPro" id="IPR052158">
    <property type="entry name" value="INH-QAR"/>
</dbReference>
<dbReference type="AlphaFoldDB" id="A0AB36IDE9"/>